<dbReference type="EMBL" id="FR824928">
    <property type="protein sequence ID" value="CCA28122.1"/>
    <property type="molecule type" value="Genomic_DNA"/>
</dbReference>
<reference evidence="1" key="1">
    <citation type="journal article" date="2011" name="PLoS Biol.">
        <title>Gene gain and loss during evolution of obligate parasitism in the white rust pathogen of Arabidopsis thaliana.</title>
        <authorList>
            <person name="Kemen E."/>
            <person name="Gardiner A."/>
            <person name="Schultz-Larsen T."/>
            <person name="Kemen A.C."/>
            <person name="Balmuth A.L."/>
            <person name="Robert-Seilaniantz A."/>
            <person name="Bailey K."/>
            <person name="Holub E."/>
            <person name="Studholme D.J."/>
            <person name="Maclean D."/>
            <person name="Jones J.D."/>
        </authorList>
    </citation>
    <scope>NUCLEOTIDE SEQUENCE</scope>
</reference>
<reference evidence="1" key="2">
    <citation type="submission" date="2011-02" db="EMBL/GenBank/DDBJ databases">
        <authorList>
            <person name="MacLean D."/>
        </authorList>
    </citation>
    <scope>NUCLEOTIDE SEQUENCE</scope>
</reference>
<protein>
    <submittedName>
        <fullName evidence="1">AlNc14C1228G12842 protein</fullName>
    </submittedName>
</protein>
<dbReference type="AlphaFoldDB" id="F0X2L0"/>
<accession>F0X2L0</accession>
<evidence type="ECO:0000313" key="1">
    <source>
        <dbReference type="EMBL" id="CCA28122.1"/>
    </source>
</evidence>
<organism evidence="1">
    <name type="scientific">Albugo laibachii Nc14</name>
    <dbReference type="NCBI Taxonomy" id="890382"/>
    <lineage>
        <taxon>Eukaryota</taxon>
        <taxon>Sar</taxon>
        <taxon>Stramenopiles</taxon>
        <taxon>Oomycota</taxon>
        <taxon>Peronosporomycetes</taxon>
        <taxon>Albuginales</taxon>
        <taxon>Albuginaceae</taxon>
        <taxon>Albugo</taxon>
    </lineage>
</organism>
<proteinExistence type="predicted"/>
<dbReference type="HOGENOM" id="CLU_1470746_0_0_1"/>
<name>F0X2L0_9STRA</name>
<sequence length="184" mass="20952">MWNHVISANRVRNDEKSIRGSARYVDETALSNPHLIARMEVSTHWTLDVYSWTLTTNHALPFYSDHDYFASHEVVHPLTKERLVLAVFLYLKTDDVNLHCSHHHGVVLHDPSNHMPGQYSASFQLSPPRNERRITQSDCFNAASPAYCISREHFSNLRVRAPTLAILAGFLKNPLAAIKLILLS</sequence>
<gene>
    <name evidence="1" type="primary">AlNc14C1228G12842</name>
    <name evidence="1" type="ORF">ALNC14_142660</name>
</gene>